<dbReference type="GO" id="GO:0000156">
    <property type="term" value="F:phosphorelay response regulator activity"/>
    <property type="evidence" value="ECO:0007669"/>
    <property type="project" value="TreeGrafter"/>
</dbReference>
<dbReference type="InterPro" id="IPR011006">
    <property type="entry name" value="CheY-like_superfamily"/>
</dbReference>
<protein>
    <submittedName>
        <fullName evidence="11">DNA-binding response regulator</fullName>
    </submittedName>
    <submittedName>
        <fullName evidence="10">Two-component system response regulator</fullName>
    </submittedName>
</protein>
<dbReference type="SMART" id="SM00448">
    <property type="entry name" value="REC"/>
    <property type="match status" value="1"/>
</dbReference>
<dbReference type="InterPro" id="IPR039420">
    <property type="entry name" value="WalR-like"/>
</dbReference>
<dbReference type="CDD" id="cd00383">
    <property type="entry name" value="trans_reg_C"/>
    <property type="match status" value="1"/>
</dbReference>
<dbReference type="InterPro" id="IPR036388">
    <property type="entry name" value="WH-like_DNA-bd_sf"/>
</dbReference>
<keyword evidence="2" id="KW-0902">Two-component regulatory system</keyword>
<dbReference type="GO" id="GO:0000976">
    <property type="term" value="F:transcription cis-regulatory region binding"/>
    <property type="evidence" value="ECO:0007669"/>
    <property type="project" value="TreeGrafter"/>
</dbReference>
<dbReference type="Gene3D" id="1.10.10.10">
    <property type="entry name" value="Winged helix-like DNA-binding domain superfamily/Winged helix DNA-binding domain"/>
    <property type="match status" value="1"/>
</dbReference>
<dbReference type="EMBL" id="NXAO01000050">
    <property type="protein sequence ID" value="PHO14629.1"/>
    <property type="molecule type" value="Genomic_DNA"/>
</dbReference>
<accession>A0A347TNW0</accession>
<dbReference type="Proteomes" id="UP000224740">
    <property type="component" value="Unassembled WGS sequence"/>
</dbReference>
<keyword evidence="3" id="KW-0805">Transcription regulation</keyword>
<feature type="DNA-binding region" description="OmpR/PhoB-type" evidence="7">
    <location>
        <begin position="142"/>
        <end position="236"/>
    </location>
</feature>
<dbReference type="KEGG" id="amar:AMRN_2587"/>
<dbReference type="Pfam" id="PF00486">
    <property type="entry name" value="Trans_reg_C"/>
    <property type="match status" value="1"/>
</dbReference>
<dbReference type="SUPFAM" id="SSF52172">
    <property type="entry name" value="CheY-like"/>
    <property type="match status" value="1"/>
</dbReference>
<evidence type="ECO:0000256" key="3">
    <source>
        <dbReference type="ARBA" id="ARBA00023015"/>
    </source>
</evidence>
<dbReference type="SMART" id="SM00862">
    <property type="entry name" value="Trans_reg_C"/>
    <property type="match status" value="1"/>
</dbReference>
<dbReference type="GO" id="GO:0006355">
    <property type="term" value="P:regulation of DNA-templated transcription"/>
    <property type="evidence" value="ECO:0007669"/>
    <property type="project" value="InterPro"/>
</dbReference>
<evidence type="ECO:0000313" key="12">
    <source>
        <dbReference type="Proteomes" id="UP000224740"/>
    </source>
</evidence>
<dbReference type="PROSITE" id="PS50110">
    <property type="entry name" value="RESPONSE_REGULATORY"/>
    <property type="match status" value="1"/>
</dbReference>
<evidence type="ECO:0000256" key="6">
    <source>
        <dbReference type="PROSITE-ProRule" id="PRU00169"/>
    </source>
</evidence>
<dbReference type="PANTHER" id="PTHR48111">
    <property type="entry name" value="REGULATOR OF RPOS"/>
    <property type="match status" value="1"/>
</dbReference>
<dbReference type="PANTHER" id="PTHR48111:SF22">
    <property type="entry name" value="REGULATOR OF RPOS"/>
    <property type="match status" value="1"/>
</dbReference>
<dbReference type="EMBL" id="CP032101">
    <property type="protein sequence ID" value="AXX88288.1"/>
    <property type="molecule type" value="Genomic_DNA"/>
</dbReference>
<dbReference type="GO" id="GO:0032993">
    <property type="term" value="C:protein-DNA complex"/>
    <property type="evidence" value="ECO:0007669"/>
    <property type="project" value="TreeGrafter"/>
</dbReference>
<evidence type="ECO:0000259" key="8">
    <source>
        <dbReference type="PROSITE" id="PS50110"/>
    </source>
</evidence>
<reference evidence="10 13" key="3">
    <citation type="submission" date="2018-08" db="EMBL/GenBank/DDBJ databases">
        <title>Complete genome of the Arcobacter marinus type strain JCM 15502.</title>
        <authorList>
            <person name="Miller W.G."/>
            <person name="Yee E."/>
            <person name="Huynh S."/>
            <person name="Parker C.T."/>
        </authorList>
    </citation>
    <scope>NUCLEOTIDE SEQUENCE [LARGE SCALE GENOMIC DNA]</scope>
    <source>
        <strain evidence="10 13">JCM 15502</strain>
    </source>
</reference>
<dbReference type="InterPro" id="IPR001789">
    <property type="entry name" value="Sig_transdc_resp-reg_receiver"/>
</dbReference>
<proteinExistence type="predicted"/>
<reference evidence="11" key="2">
    <citation type="submission" date="2017-09" db="EMBL/GenBank/DDBJ databases">
        <authorList>
            <person name="Perez-Cataluna A."/>
            <person name="Figueras M.J."/>
            <person name="Salas-Masso N."/>
        </authorList>
    </citation>
    <scope>NUCLEOTIDE SEQUENCE</scope>
    <source>
        <strain evidence="11">CECT 7727</strain>
    </source>
</reference>
<keyword evidence="12" id="KW-1185">Reference proteome</keyword>
<dbReference type="Pfam" id="PF00072">
    <property type="entry name" value="Response_reg"/>
    <property type="match status" value="1"/>
</dbReference>
<dbReference type="PROSITE" id="PS51755">
    <property type="entry name" value="OMPR_PHOB"/>
    <property type="match status" value="1"/>
</dbReference>
<keyword evidence="5" id="KW-0804">Transcription</keyword>
<evidence type="ECO:0000256" key="2">
    <source>
        <dbReference type="ARBA" id="ARBA00023012"/>
    </source>
</evidence>
<feature type="domain" description="Response regulatory" evidence="8">
    <location>
        <begin position="20"/>
        <end position="134"/>
    </location>
</feature>
<evidence type="ECO:0000259" key="9">
    <source>
        <dbReference type="PROSITE" id="PS51755"/>
    </source>
</evidence>
<dbReference type="InterPro" id="IPR001867">
    <property type="entry name" value="OmpR/PhoB-type_DNA-bd"/>
</dbReference>
<feature type="domain" description="OmpR/PhoB-type" evidence="9">
    <location>
        <begin position="142"/>
        <end position="236"/>
    </location>
</feature>
<evidence type="ECO:0000256" key="1">
    <source>
        <dbReference type="ARBA" id="ARBA00022553"/>
    </source>
</evidence>
<dbReference type="Proteomes" id="UP000264693">
    <property type="component" value="Chromosome"/>
</dbReference>
<sequence length="238" mass="27942">MIEKGEIIETIALEKIKKISVLYVEDEKYIREKVADTLKYYVKNIYVSKDGQEGYKTYQEKSPDVILCDIMMPITNGIEMIKRIREIDSKTPVVMITAHTDKKYLLDAVKLHLENYIVKPVTLKDLLNALSLCVNKIHQMNSEIYSLLNGYRFDLDHKVLTYKDESIKLNKKEYMFLELLYKNRHRVVYYEELQENVWGDSVMTDNAIRSVVSSLRKKLPKNLIINLSGIGYRLDYDI</sequence>
<keyword evidence="1 6" id="KW-0597">Phosphoprotein</keyword>
<organism evidence="10 13">
    <name type="scientific">Malaciobacter marinus</name>
    <dbReference type="NCBI Taxonomy" id="505249"/>
    <lineage>
        <taxon>Bacteria</taxon>
        <taxon>Pseudomonadati</taxon>
        <taxon>Campylobacterota</taxon>
        <taxon>Epsilonproteobacteria</taxon>
        <taxon>Campylobacterales</taxon>
        <taxon>Arcobacteraceae</taxon>
        <taxon>Malaciobacter</taxon>
    </lineage>
</organism>
<dbReference type="RefSeq" id="WP_099311849.1">
    <property type="nucleotide sequence ID" value="NZ_CP032101.1"/>
</dbReference>
<reference evidence="12" key="1">
    <citation type="submission" date="2017-09" db="EMBL/GenBank/DDBJ databases">
        <title>Arcobacter canalis sp. nov., a new species isolated from a water canal contaminated with urban sewage.</title>
        <authorList>
            <person name="Perez-Cataluna A."/>
            <person name="Salas-Masso N."/>
            <person name="Figueras M.J."/>
        </authorList>
    </citation>
    <scope>NUCLEOTIDE SEQUENCE [LARGE SCALE GENOMIC DNA]</scope>
    <source>
        <strain evidence="12">CECT 7727</strain>
    </source>
</reference>
<dbReference type="GO" id="GO:0005829">
    <property type="term" value="C:cytosol"/>
    <property type="evidence" value="ECO:0007669"/>
    <property type="project" value="TreeGrafter"/>
</dbReference>
<dbReference type="Gene3D" id="3.40.50.2300">
    <property type="match status" value="1"/>
</dbReference>
<name>A0A347TNW0_9BACT</name>
<evidence type="ECO:0000256" key="4">
    <source>
        <dbReference type="ARBA" id="ARBA00023125"/>
    </source>
</evidence>
<dbReference type="CDD" id="cd17536">
    <property type="entry name" value="REC_YesN-like"/>
    <property type="match status" value="1"/>
</dbReference>
<dbReference type="AlphaFoldDB" id="A0A347TNW0"/>
<evidence type="ECO:0000313" key="11">
    <source>
        <dbReference type="EMBL" id="PHO14629.1"/>
    </source>
</evidence>
<feature type="modified residue" description="4-aspartylphosphate" evidence="6">
    <location>
        <position position="69"/>
    </location>
</feature>
<gene>
    <name evidence="10" type="ORF">AMRN_2587</name>
    <name evidence="11" type="ORF">CPH92_11040</name>
</gene>
<evidence type="ECO:0000313" key="13">
    <source>
        <dbReference type="Proteomes" id="UP000264693"/>
    </source>
</evidence>
<keyword evidence="4 7" id="KW-0238">DNA-binding</keyword>
<evidence type="ECO:0000256" key="5">
    <source>
        <dbReference type="ARBA" id="ARBA00023163"/>
    </source>
</evidence>
<evidence type="ECO:0000313" key="10">
    <source>
        <dbReference type="EMBL" id="AXX88288.1"/>
    </source>
</evidence>
<evidence type="ECO:0000256" key="7">
    <source>
        <dbReference type="PROSITE-ProRule" id="PRU01091"/>
    </source>
</evidence>